<dbReference type="RefSeq" id="WP_141611760.1">
    <property type="nucleotide sequence ID" value="NZ_VIGC02000030.1"/>
</dbReference>
<keyword evidence="1" id="KW-0812">Transmembrane</keyword>
<comment type="caution">
    <text evidence="2">The sequence shown here is derived from an EMBL/GenBank/DDBJ whole genome shotgun (WGS) entry which is preliminary data.</text>
</comment>
<name>A0A540VB41_9CHLR</name>
<keyword evidence="1" id="KW-0472">Membrane</keyword>
<feature type="transmembrane region" description="Helical" evidence="1">
    <location>
        <begin position="124"/>
        <end position="145"/>
    </location>
</feature>
<gene>
    <name evidence="2" type="ORF">FKZ61_19090</name>
</gene>
<dbReference type="OrthoDB" id="9876022at2"/>
<dbReference type="EMBL" id="VIGC01000030">
    <property type="protein sequence ID" value="TQE93961.1"/>
    <property type="molecule type" value="Genomic_DNA"/>
</dbReference>
<reference evidence="2 3" key="1">
    <citation type="submission" date="2019-06" db="EMBL/GenBank/DDBJ databases">
        <title>Genome sequence of Litorilinea aerophila BAA-2444.</title>
        <authorList>
            <person name="Maclea K.S."/>
            <person name="Maurais E.G."/>
            <person name="Iannazzi L.C."/>
        </authorList>
    </citation>
    <scope>NUCLEOTIDE SEQUENCE [LARGE SCALE GENOMIC DNA]</scope>
    <source>
        <strain evidence="2 3">ATCC BAA-2444</strain>
    </source>
</reference>
<dbReference type="Proteomes" id="UP000317371">
    <property type="component" value="Unassembled WGS sequence"/>
</dbReference>
<feature type="transmembrane region" description="Helical" evidence="1">
    <location>
        <begin position="12"/>
        <end position="30"/>
    </location>
</feature>
<proteinExistence type="predicted"/>
<protein>
    <submittedName>
        <fullName evidence="2">Uncharacterized protein</fullName>
    </submittedName>
</protein>
<feature type="transmembrane region" description="Helical" evidence="1">
    <location>
        <begin position="152"/>
        <end position="170"/>
    </location>
</feature>
<dbReference type="InParanoid" id="A0A540VB41"/>
<evidence type="ECO:0000256" key="1">
    <source>
        <dbReference type="SAM" id="Phobius"/>
    </source>
</evidence>
<keyword evidence="3" id="KW-1185">Reference proteome</keyword>
<sequence>MTVDRLNRHRRWLLLFSLLLSLAGYFGPWIDHPVAGLVITGLDLAEVVKFLPAVRSGALTLWREGFYLPLLAVSLTSSLLAFRRELGYGWPLRGFLLLVAGVAALNMLPPAWSPGLLLTPEFRTQTAAMALCFAALLFSPFWALLPQGVTGSLVAILQLAAVVWPVAGFLRLLPQFSLLYNHPQTPGWGMGAMVAGLLGTLVLTVVPPLARRFARPHQMDAREGEMDATGRNE</sequence>
<feature type="transmembrane region" description="Helical" evidence="1">
    <location>
        <begin position="65"/>
        <end position="82"/>
    </location>
</feature>
<evidence type="ECO:0000313" key="2">
    <source>
        <dbReference type="EMBL" id="TQE93961.1"/>
    </source>
</evidence>
<dbReference type="AlphaFoldDB" id="A0A540VB41"/>
<organism evidence="2 3">
    <name type="scientific">Litorilinea aerophila</name>
    <dbReference type="NCBI Taxonomy" id="1204385"/>
    <lineage>
        <taxon>Bacteria</taxon>
        <taxon>Bacillati</taxon>
        <taxon>Chloroflexota</taxon>
        <taxon>Caldilineae</taxon>
        <taxon>Caldilineales</taxon>
        <taxon>Caldilineaceae</taxon>
        <taxon>Litorilinea</taxon>
    </lineage>
</organism>
<keyword evidence="1" id="KW-1133">Transmembrane helix</keyword>
<feature type="transmembrane region" description="Helical" evidence="1">
    <location>
        <begin position="190"/>
        <end position="210"/>
    </location>
</feature>
<evidence type="ECO:0000313" key="3">
    <source>
        <dbReference type="Proteomes" id="UP000317371"/>
    </source>
</evidence>
<feature type="transmembrane region" description="Helical" evidence="1">
    <location>
        <begin position="94"/>
        <end position="112"/>
    </location>
</feature>
<accession>A0A540VB41</accession>